<gene>
    <name evidence="1" type="ORF">HRbin22_02509</name>
</gene>
<proteinExistence type="predicted"/>
<evidence type="ECO:0000313" key="1">
    <source>
        <dbReference type="EMBL" id="GBD10242.1"/>
    </source>
</evidence>
<dbReference type="Proteomes" id="UP000236642">
    <property type="component" value="Unassembled WGS sequence"/>
</dbReference>
<comment type="caution">
    <text evidence="1">The sequence shown here is derived from an EMBL/GenBank/DDBJ whole genome shotgun (WGS) entry which is preliminary data.</text>
</comment>
<name>A0A2H5Y9X2_9CHLR</name>
<accession>A0A2H5Y9X2</accession>
<reference evidence="2" key="1">
    <citation type="submission" date="2017-09" db="EMBL/GenBank/DDBJ databases">
        <title>Metaegenomics of thermophilic ammonia-oxidizing enrichment culture.</title>
        <authorList>
            <person name="Kato S."/>
            <person name="Suzuki K."/>
        </authorList>
    </citation>
    <scope>NUCLEOTIDE SEQUENCE [LARGE SCALE GENOMIC DNA]</scope>
</reference>
<dbReference type="AlphaFoldDB" id="A0A2H5Y9X2"/>
<protein>
    <submittedName>
        <fullName evidence="1">Uncharacterized protein</fullName>
    </submittedName>
</protein>
<evidence type="ECO:0000313" key="2">
    <source>
        <dbReference type="Proteomes" id="UP000236642"/>
    </source>
</evidence>
<organism evidence="1 2">
    <name type="scientific">Candidatus Thermoflexus japonica</name>
    <dbReference type="NCBI Taxonomy" id="2035417"/>
    <lineage>
        <taxon>Bacteria</taxon>
        <taxon>Bacillati</taxon>
        <taxon>Chloroflexota</taxon>
        <taxon>Thermoflexia</taxon>
        <taxon>Thermoflexales</taxon>
        <taxon>Thermoflexaceae</taxon>
        <taxon>Thermoflexus</taxon>
    </lineage>
</organism>
<sequence length="72" mass="8089">MLQEKVKIAAARRRMSLSAYTLMALRRQLAEDGLLPAAESPEEAARALDELRRRIGPMGISVAELIEEGRRR</sequence>
<dbReference type="EMBL" id="BEHY01000135">
    <property type="protein sequence ID" value="GBD10242.1"/>
    <property type="molecule type" value="Genomic_DNA"/>
</dbReference>